<name>A0A2V5HYX2_9EURO</name>
<sequence>MNKALDSRLCFDECMLFRLLCTFFFLGFSCQASTARPGMSRVIPFRAVFPSRSCFGVGQLSCTTA</sequence>
<dbReference type="EMBL" id="KZ825528">
    <property type="protein sequence ID" value="PYI29679.1"/>
    <property type="molecule type" value="Genomic_DNA"/>
</dbReference>
<dbReference type="PROSITE" id="PS51257">
    <property type="entry name" value="PROKAR_LIPOPROTEIN"/>
    <property type="match status" value="1"/>
</dbReference>
<accession>A0A2V5HYX2</accession>
<protein>
    <submittedName>
        <fullName evidence="1">Uncharacterized protein</fullName>
    </submittedName>
</protein>
<organism evidence="1 2">
    <name type="scientific">Aspergillus indologenus CBS 114.80</name>
    <dbReference type="NCBI Taxonomy" id="1450541"/>
    <lineage>
        <taxon>Eukaryota</taxon>
        <taxon>Fungi</taxon>
        <taxon>Dikarya</taxon>
        <taxon>Ascomycota</taxon>
        <taxon>Pezizomycotina</taxon>
        <taxon>Eurotiomycetes</taxon>
        <taxon>Eurotiomycetidae</taxon>
        <taxon>Eurotiales</taxon>
        <taxon>Aspergillaceae</taxon>
        <taxon>Aspergillus</taxon>
        <taxon>Aspergillus subgen. Circumdati</taxon>
    </lineage>
</organism>
<reference evidence="1 2" key="1">
    <citation type="submission" date="2018-02" db="EMBL/GenBank/DDBJ databases">
        <title>The genomes of Aspergillus section Nigri reveals drivers in fungal speciation.</title>
        <authorList>
            <consortium name="DOE Joint Genome Institute"/>
            <person name="Vesth T.C."/>
            <person name="Nybo J."/>
            <person name="Theobald S."/>
            <person name="Brandl J."/>
            <person name="Frisvad J.C."/>
            <person name="Nielsen K.F."/>
            <person name="Lyhne E.K."/>
            <person name="Kogle M.E."/>
            <person name="Kuo A."/>
            <person name="Riley R."/>
            <person name="Clum A."/>
            <person name="Nolan M."/>
            <person name="Lipzen A."/>
            <person name="Salamov A."/>
            <person name="Henrissat B."/>
            <person name="Wiebenga A."/>
            <person name="De vries R.P."/>
            <person name="Grigoriev I.V."/>
            <person name="Mortensen U.H."/>
            <person name="Andersen M.R."/>
            <person name="Baker S.E."/>
        </authorList>
    </citation>
    <scope>NUCLEOTIDE SEQUENCE [LARGE SCALE GENOMIC DNA]</scope>
    <source>
        <strain evidence="1 2">CBS 114.80</strain>
    </source>
</reference>
<evidence type="ECO:0000313" key="1">
    <source>
        <dbReference type="EMBL" id="PYI29679.1"/>
    </source>
</evidence>
<proteinExistence type="predicted"/>
<gene>
    <name evidence="1" type="ORF">BP00DRAFT_228511</name>
</gene>
<keyword evidence="2" id="KW-1185">Reference proteome</keyword>
<dbReference type="AlphaFoldDB" id="A0A2V5HYX2"/>
<dbReference type="Proteomes" id="UP000248817">
    <property type="component" value="Unassembled WGS sequence"/>
</dbReference>
<evidence type="ECO:0000313" key="2">
    <source>
        <dbReference type="Proteomes" id="UP000248817"/>
    </source>
</evidence>